<keyword evidence="2" id="KW-1185">Reference proteome</keyword>
<evidence type="ECO:0000313" key="2">
    <source>
        <dbReference type="Proteomes" id="UP000000602"/>
    </source>
</evidence>
<organism evidence="1 2">
    <name type="scientific">Desulfotalea psychrophila (strain LSv54 / DSM 12343)</name>
    <dbReference type="NCBI Taxonomy" id="177439"/>
    <lineage>
        <taxon>Bacteria</taxon>
        <taxon>Pseudomonadati</taxon>
        <taxon>Thermodesulfobacteriota</taxon>
        <taxon>Desulfobulbia</taxon>
        <taxon>Desulfobulbales</taxon>
        <taxon>Desulfocapsaceae</taxon>
        <taxon>Desulfotalea</taxon>
    </lineage>
</organism>
<sequence>MNRRNFIQSQGATCRNWHWSWSFVNHTDKVVIFGAWDIDIDTDNSMILCETWQFNKKGRKNCGYKQSLEHVLLIDNEGYQLKTFPMKHAKTSNGSSKISDFTPHLADKNLRKKGSGWWAY</sequence>
<dbReference type="AlphaFoldDB" id="Q6AMY2"/>
<dbReference type="eggNOG" id="COG3183">
    <property type="taxonomic scope" value="Bacteria"/>
</dbReference>
<dbReference type="STRING" id="177439.DP1563"/>
<accession>Q6AMY2</accession>
<protein>
    <submittedName>
        <fullName evidence="1">Uncharacterized protein</fullName>
    </submittedName>
</protein>
<dbReference type="Proteomes" id="UP000000602">
    <property type="component" value="Chromosome"/>
</dbReference>
<dbReference type="HOGENOM" id="CLU_2045904_0_0_7"/>
<dbReference type="KEGG" id="dps:DP1563"/>
<name>Q6AMY2_DESPS</name>
<reference evidence="2" key="1">
    <citation type="journal article" date="2004" name="Environ. Microbiol.">
        <title>The genome of Desulfotalea psychrophila, a sulfate-reducing bacterium from permanently cold Arctic sediments.</title>
        <authorList>
            <person name="Rabus R."/>
            <person name="Ruepp A."/>
            <person name="Frickey T."/>
            <person name="Rattei T."/>
            <person name="Fartmann B."/>
            <person name="Stark M."/>
            <person name="Bauer M."/>
            <person name="Zibat A."/>
            <person name="Lombardot T."/>
            <person name="Becker I."/>
            <person name="Amann J."/>
            <person name="Gellner K."/>
            <person name="Teeling H."/>
            <person name="Leuschner W.D."/>
            <person name="Gloeckner F.-O."/>
            <person name="Lupas A.N."/>
            <person name="Amann R."/>
            <person name="Klenk H.-P."/>
        </authorList>
    </citation>
    <scope>NUCLEOTIDE SEQUENCE [LARGE SCALE GENOMIC DNA]</scope>
    <source>
        <strain evidence="2">DSM 12343 / LSv54</strain>
    </source>
</reference>
<dbReference type="EMBL" id="CR522870">
    <property type="protein sequence ID" value="CAG36292.1"/>
    <property type="molecule type" value="Genomic_DNA"/>
</dbReference>
<evidence type="ECO:0000313" key="1">
    <source>
        <dbReference type="EMBL" id="CAG36292.1"/>
    </source>
</evidence>
<gene>
    <name evidence="1" type="ordered locus">DP1563</name>
</gene>
<proteinExistence type="predicted"/>